<feature type="region of interest" description="Disordered" evidence="2">
    <location>
        <begin position="241"/>
        <end position="276"/>
    </location>
</feature>
<dbReference type="VEuPathDB" id="FungiDB:SeMB42_g00609"/>
<dbReference type="PANTHER" id="PTHR13483">
    <property type="entry name" value="BOX C_D SNORNA PROTEIN 1-RELATED"/>
    <property type="match status" value="1"/>
</dbReference>
<dbReference type="GO" id="GO:0070761">
    <property type="term" value="C:pre-snoRNP complex"/>
    <property type="evidence" value="ECO:0007669"/>
    <property type="project" value="TreeGrafter"/>
</dbReference>
<dbReference type="PANTHER" id="PTHR13483:SF3">
    <property type="entry name" value="BOX C_D SNORNA PROTEIN 1"/>
    <property type="match status" value="1"/>
</dbReference>
<evidence type="ECO:0000256" key="2">
    <source>
        <dbReference type="SAM" id="MobiDB-lite"/>
    </source>
</evidence>
<sequence length="311" mass="34741">MDADSTDAAYTATAPVCSQCSNQQHKVDSNCSGVRNKTAYVAKDDYNENTMMSDYCFLEEAFRIADNALRTNSQIQEALHKKGRSKLELLRNHLKRHHIRYIYTPGLKRHDVNTTHLLQRAKFVMWTIELNFVDAEACLLLHKIRGSSTWRAVLDKVLLGNGTMKHRLRAYEGMDSSSLHVYSIAEGSGKQKRMYHKVDLTQSLQDHLVGKTVVEYPQFEVRIEPLASNVVVSESAIRSIDDVDDNEDASASDCDNTPSDRLSAQPEPTQSLSNTEAFLLPLSIDDTIDGEEMLRVAAREVAAAAGSHLGN</sequence>
<dbReference type="GO" id="GO:0000492">
    <property type="term" value="P:box C/D snoRNP assembly"/>
    <property type="evidence" value="ECO:0007669"/>
    <property type="project" value="TreeGrafter"/>
</dbReference>
<protein>
    <recommendedName>
        <fullName evidence="3">BCD1 alpha/beta domain-containing protein</fullName>
    </recommendedName>
</protein>
<proteinExistence type="predicted"/>
<organism evidence="4 5">
    <name type="scientific">Synchytrium endobioticum</name>
    <dbReference type="NCBI Taxonomy" id="286115"/>
    <lineage>
        <taxon>Eukaryota</taxon>
        <taxon>Fungi</taxon>
        <taxon>Fungi incertae sedis</taxon>
        <taxon>Chytridiomycota</taxon>
        <taxon>Chytridiomycota incertae sedis</taxon>
        <taxon>Chytridiomycetes</taxon>
        <taxon>Synchytriales</taxon>
        <taxon>Synchytriaceae</taxon>
        <taxon>Synchytrium</taxon>
    </lineage>
</organism>
<dbReference type="GO" id="GO:0048254">
    <property type="term" value="P:snoRNA localization"/>
    <property type="evidence" value="ECO:0007669"/>
    <property type="project" value="TreeGrafter"/>
</dbReference>
<keyword evidence="5" id="KW-1185">Reference proteome</keyword>
<dbReference type="Pfam" id="PF25790">
    <property type="entry name" value="BCD1"/>
    <property type="match status" value="1"/>
</dbReference>
<dbReference type="AlphaFoldDB" id="A0A507DS66"/>
<evidence type="ECO:0000313" key="4">
    <source>
        <dbReference type="EMBL" id="TPX53808.1"/>
    </source>
</evidence>
<accession>A0A507DS66</accession>
<dbReference type="EMBL" id="QEAN01000012">
    <property type="protein sequence ID" value="TPX53808.1"/>
    <property type="molecule type" value="Genomic_DNA"/>
</dbReference>
<dbReference type="GO" id="GO:0000463">
    <property type="term" value="P:maturation of LSU-rRNA from tricistronic rRNA transcript (SSU-rRNA, 5.8S rRNA, LSU-rRNA)"/>
    <property type="evidence" value="ECO:0007669"/>
    <property type="project" value="TreeGrafter"/>
</dbReference>
<evidence type="ECO:0000259" key="3">
    <source>
        <dbReference type="Pfam" id="PF25790"/>
    </source>
</evidence>
<dbReference type="GO" id="GO:0005634">
    <property type="term" value="C:nucleus"/>
    <property type="evidence" value="ECO:0007669"/>
    <property type="project" value="TreeGrafter"/>
</dbReference>
<dbReference type="Proteomes" id="UP000317494">
    <property type="component" value="Unassembled WGS sequence"/>
</dbReference>
<keyword evidence="1" id="KW-0597">Phosphoprotein</keyword>
<evidence type="ECO:0000313" key="5">
    <source>
        <dbReference type="Proteomes" id="UP000317494"/>
    </source>
</evidence>
<gene>
    <name evidence="4" type="ORF">SeMB42_g00609</name>
</gene>
<feature type="domain" description="BCD1 alpha/beta" evidence="3">
    <location>
        <begin position="88"/>
        <end position="225"/>
    </location>
</feature>
<dbReference type="InterPro" id="IPR057721">
    <property type="entry name" value="BCD1_alpha/beta"/>
</dbReference>
<dbReference type="InterPro" id="IPR051639">
    <property type="entry name" value="BCD1"/>
</dbReference>
<evidence type="ECO:0000256" key="1">
    <source>
        <dbReference type="ARBA" id="ARBA00022553"/>
    </source>
</evidence>
<comment type="caution">
    <text evidence="4">The sequence shown here is derived from an EMBL/GenBank/DDBJ whole genome shotgun (WGS) entry which is preliminary data.</text>
</comment>
<name>A0A507DS66_9FUNG</name>
<feature type="compositionally biased region" description="Polar residues" evidence="2">
    <location>
        <begin position="253"/>
        <end position="276"/>
    </location>
</feature>
<reference evidence="4 5" key="1">
    <citation type="journal article" date="2019" name="Sci. Rep.">
        <title>Comparative genomics of chytrid fungi reveal insights into the obligate biotrophic and pathogenic lifestyle of Synchytrium endobioticum.</title>
        <authorList>
            <person name="van de Vossenberg B.T.L.H."/>
            <person name="Warris S."/>
            <person name="Nguyen H.D.T."/>
            <person name="van Gent-Pelzer M.P.E."/>
            <person name="Joly D.L."/>
            <person name="van de Geest H.C."/>
            <person name="Bonants P.J.M."/>
            <person name="Smith D.S."/>
            <person name="Levesque C.A."/>
            <person name="van der Lee T.A.J."/>
        </authorList>
    </citation>
    <scope>NUCLEOTIDE SEQUENCE [LARGE SCALE GENOMIC DNA]</scope>
    <source>
        <strain evidence="4 5">MB42</strain>
    </source>
</reference>
<dbReference type="STRING" id="286115.A0A507DS66"/>